<reference evidence="2 3" key="1">
    <citation type="submission" date="2019-02" db="EMBL/GenBank/DDBJ databases">
        <title>Deep-cultivation of Planctomycetes and their phenomic and genomic characterization uncovers novel biology.</title>
        <authorList>
            <person name="Wiegand S."/>
            <person name="Jogler M."/>
            <person name="Boedeker C."/>
            <person name="Pinto D."/>
            <person name="Vollmers J."/>
            <person name="Rivas-Marin E."/>
            <person name="Kohn T."/>
            <person name="Peeters S.H."/>
            <person name="Heuer A."/>
            <person name="Rast P."/>
            <person name="Oberbeckmann S."/>
            <person name="Bunk B."/>
            <person name="Jeske O."/>
            <person name="Meyerdierks A."/>
            <person name="Storesund J.E."/>
            <person name="Kallscheuer N."/>
            <person name="Luecker S."/>
            <person name="Lage O.M."/>
            <person name="Pohl T."/>
            <person name="Merkel B.J."/>
            <person name="Hornburger P."/>
            <person name="Mueller R.-W."/>
            <person name="Bruemmer F."/>
            <person name="Labrenz M."/>
            <person name="Spormann A.M."/>
            <person name="Op den Camp H."/>
            <person name="Overmann J."/>
            <person name="Amann R."/>
            <person name="Jetten M.S.M."/>
            <person name="Mascher T."/>
            <person name="Medema M.H."/>
            <person name="Devos D.P."/>
            <person name="Kaster A.-K."/>
            <person name="Ovreas L."/>
            <person name="Rohde M."/>
            <person name="Galperin M.Y."/>
            <person name="Jogler C."/>
        </authorList>
    </citation>
    <scope>NUCLEOTIDE SEQUENCE [LARGE SCALE GENOMIC DNA]</scope>
    <source>
        <strain evidence="2 3">K22_7</strain>
    </source>
</reference>
<dbReference type="EMBL" id="CP036525">
    <property type="protein sequence ID" value="QDT04454.1"/>
    <property type="molecule type" value="Genomic_DNA"/>
</dbReference>
<dbReference type="KEGG" id="rlc:K227x_28450"/>
<dbReference type="Gene3D" id="1.10.1330.10">
    <property type="entry name" value="Dockerin domain"/>
    <property type="match status" value="1"/>
</dbReference>
<dbReference type="AlphaFoldDB" id="A0A517NBE3"/>
<dbReference type="GO" id="GO:0004553">
    <property type="term" value="F:hydrolase activity, hydrolyzing O-glycosyl compounds"/>
    <property type="evidence" value="ECO:0007669"/>
    <property type="project" value="InterPro"/>
</dbReference>
<organism evidence="2 3">
    <name type="scientific">Rubripirellula lacrimiformis</name>
    <dbReference type="NCBI Taxonomy" id="1930273"/>
    <lineage>
        <taxon>Bacteria</taxon>
        <taxon>Pseudomonadati</taxon>
        <taxon>Planctomycetota</taxon>
        <taxon>Planctomycetia</taxon>
        <taxon>Pirellulales</taxon>
        <taxon>Pirellulaceae</taxon>
        <taxon>Rubripirellula</taxon>
    </lineage>
</organism>
<dbReference type="GO" id="GO:0000272">
    <property type="term" value="P:polysaccharide catabolic process"/>
    <property type="evidence" value="ECO:0007669"/>
    <property type="project" value="InterPro"/>
</dbReference>
<evidence type="ECO:0000313" key="3">
    <source>
        <dbReference type="Proteomes" id="UP000318538"/>
    </source>
</evidence>
<feature type="domain" description="Planctomycete extracellular" evidence="1">
    <location>
        <begin position="15"/>
        <end position="33"/>
    </location>
</feature>
<dbReference type="InterPro" id="IPR038084">
    <property type="entry name" value="PduO/GlcC-like_sf"/>
</dbReference>
<gene>
    <name evidence="2" type="ORF">K227x_28450</name>
</gene>
<accession>A0A517NBE3</accession>
<dbReference type="InterPro" id="IPR011506">
    <property type="entry name" value="Planctomycete_extracellular"/>
</dbReference>
<dbReference type="PANTHER" id="PTHR34309">
    <property type="entry name" value="SLR1406 PROTEIN"/>
    <property type="match status" value="1"/>
</dbReference>
<keyword evidence="3" id="KW-1185">Reference proteome</keyword>
<dbReference type="InterPro" id="IPR052517">
    <property type="entry name" value="GlcG_carb_metab_protein"/>
</dbReference>
<evidence type="ECO:0000259" key="1">
    <source>
        <dbReference type="Pfam" id="PF07595"/>
    </source>
</evidence>
<proteinExistence type="predicted"/>
<dbReference type="InterPro" id="IPR005624">
    <property type="entry name" value="PduO/GlcC-like"/>
</dbReference>
<dbReference type="Proteomes" id="UP000318538">
    <property type="component" value="Chromosome"/>
</dbReference>
<dbReference type="InterPro" id="IPR036439">
    <property type="entry name" value="Dockerin_dom_sf"/>
</dbReference>
<dbReference type="PANTHER" id="PTHR34309:SF1">
    <property type="entry name" value="PROTEIN GLCG"/>
    <property type="match status" value="1"/>
</dbReference>
<dbReference type="RefSeq" id="WP_145170069.1">
    <property type="nucleotide sequence ID" value="NZ_CP036525.1"/>
</dbReference>
<protein>
    <recommendedName>
        <fullName evidence="1">Planctomycete extracellular domain-containing protein</fullName>
    </recommendedName>
</protein>
<dbReference type="InterPro" id="IPR002105">
    <property type="entry name" value="Dockerin_1_rpt"/>
</dbReference>
<dbReference type="Pfam" id="PF00404">
    <property type="entry name" value="Dockerin_1"/>
    <property type="match status" value="1"/>
</dbReference>
<sequence>MSIGRRNLSRKPRNHRRGLRIESLEKRQMMAGDLGSLHNAAMPSDVNGDGDVTPIDALNVINYLSRLSSPEGEFGAPASADDGIKMVDVDNSGNVTALDALLVVNDLLIEGEDPPLKPSELNVNSFFDAFPKAAEVDSVFAANFNNAFEVGGSENELQAADVDTLLSRASAATRSNDGIIAVVDRNGTILGVRVEEGVYASLPKGSKELSFAIDGAVAKARTAAFFSSGQAPLTSRTIRSLSQSTMTQREVQSSPVAEQGEYQGPGFVAPIGVGGKFPPEVNFTPQVDLFAIEHQSRDSQLHAGTNQIKGDADDFTLRTRFNGDPTYIPESAEDFFQTWPESYGVQTETDFAAQSRGVATLPGGIPLFKTVVDSFGNAVTSPVSDSINLVGGIGVFFPGEDGFASYEQGFVRGINQSEKTRTNADKVLEAEFAAFIAAAGQRIVVGDSNFSRDLREFNQNLPELERFVLPNGRIDLVGITLEIYGPNPTREHRIPGIDRLIEIGRANFGGNGFVSGELQVVSPGGDLLLDGRPVPEGWLIAPHDSQVDLGLTSEIVDQIINQGIREAEITRAAIRLDIDNQFRPGARTAMVMAVTDSTGELLGLYRMPDATVFSIDVAIAKARNVVYYADATAGVLQDADRIDFNGDGVFGTISTSLSNNAGDTLPVGTAVTNRTFRFLAEPRYPTGQELPANSADGLNKVDPLCEQKPEICRLIAPQSILRLPGINPITAENLGDGIPLDISVYRDPNSPAVLAYDAFNIGRNFRDLGDAEVKIHGTEILQPLANQNGIVFFPGSTPVYLDNDAEKLVGGFGVSGDGVDQDDVVTSAGQVGYAAPASIRADQFPVAGVRLPFQKFNRDPRG</sequence>
<dbReference type="OrthoDB" id="231510at2"/>
<name>A0A517NBE3_9BACT</name>
<dbReference type="Gene3D" id="3.30.450.150">
    <property type="entry name" value="Haem-degrading domain"/>
    <property type="match status" value="3"/>
</dbReference>
<dbReference type="Pfam" id="PF03928">
    <property type="entry name" value="HbpS-like"/>
    <property type="match status" value="1"/>
</dbReference>
<evidence type="ECO:0000313" key="2">
    <source>
        <dbReference type="EMBL" id="QDT04454.1"/>
    </source>
</evidence>
<dbReference type="SUPFAM" id="SSF63446">
    <property type="entry name" value="Type I dockerin domain"/>
    <property type="match status" value="1"/>
</dbReference>
<dbReference type="SUPFAM" id="SSF143744">
    <property type="entry name" value="GlcG-like"/>
    <property type="match status" value="2"/>
</dbReference>
<dbReference type="Pfam" id="PF07595">
    <property type="entry name" value="Planc_extracel"/>
    <property type="match status" value="1"/>
</dbReference>